<sequence>MSRQQGFSYIGILILLAIIGAISAQTMEFASTVALRSKEAELQAQGDEFSRAFKRYYRASPQGSPSYPKDLRDLLRDPRFPGTVRHLRRIPRNPLTGSTNWMPIPAPGGGIMGVAVIAPGEPMRKPQRTLAPATVGAPTPAGATAPQVAAPASGYATWRFGYDPAQATGTITPDANASAPQGAG</sequence>
<evidence type="ECO:0000313" key="2">
    <source>
        <dbReference type="Proteomes" id="UP000663570"/>
    </source>
</evidence>
<accession>A0ABX7M727</accession>
<gene>
    <name evidence="1" type="ORF">JY500_21315</name>
</gene>
<evidence type="ECO:0000313" key="1">
    <source>
        <dbReference type="EMBL" id="QSI76953.1"/>
    </source>
</evidence>
<proteinExistence type="predicted"/>
<keyword evidence="2" id="KW-1185">Reference proteome</keyword>
<organism evidence="1 2">
    <name type="scientific">Niveibacterium microcysteis</name>
    <dbReference type="NCBI Taxonomy" id="2811415"/>
    <lineage>
        <taxon>Bacteria</taxon>
        <taxon>Pseudomonadati</taxon>
        <taxon>Pseudomonadota</taxon>
        <taxon>Betaproteobacteria</taxon>
        <taxon>Rhodocyclales</taxon>
        <taxon>Rhodocyclaceae</taxon>
        <taxon>Niveibacterium</taxon>
    </lineage>
</organism>
<dbReference type="RefSeq" id="WP_206254533.1">
    <property type="nucleotide sequence ID" value="NZ_CP071060.1"/>
</dbReference>
<name>A0ABX7M727_9RHOO</name>
<dbReference type="Proteomes" id="UP000663570">
    <property type="component" value="Chromosome"/>
</dbReference>
<dbReference type="EMBL" id="CP071060">
    <property type="protein sequence ID" value="QSI76953.1"/>
    <property type="molecule type" value="Genomic_DNA"/>
</dbReference>
<reference evidence="1 2" key="1">
    <citation type="submission" date="2021-02" db="EMBL/GenBank/DDBJ databases">
        <title>Niveibacterium changnyeongensis HC41.</title>
        <authorList>
            <person name="Kang M."/>
        </authorList>
    </citation>
    <scope>NUCLEOTIDE SEQUENCE [LARGE SCALE GENOMIC DNA]</scope>
    <source>
        <strain evidence="1 2">HC41</strain>
    </source>
</reference>
<protein>
    <submittedName>
        <fullName evidence="1">Type II secretion system protein</fullName>
    </submittedName>
</protein>